<feature type="transmembrane region" description="Helical" evidence="8">
    <location>
        <begin position="118"/>
        <end position="139"/>
    </location>
</feature>
<protein>
    <submittedName>
        <fullName evidence="9">Iron ABC transporter permease</fullName>
    </submittedName>
</protein>
<dbReference type="InterPro" id="IPR037294">
    <property type="entry name" value="ABC_BtuC-like"/>
</dbReference>
<dbReference type="GO" id="GO:0005886">
    <property type="term" value="C:plasma membrane"/>
    <property type="evidence" value="ECO:0007669"/>
    <property type="project" value="UniProtKB-SubCell"/>
</dbReference>
<feature type="transmembrane region" description="Helical" evidence="8">
    <location>
        <begin position="12"/>
        <end position="32"/>
    </location>
</feature>
<feature type="transmembrane region" description="Helical" evidence="8">
    <location>
        <begin position="62"/>
        <end position="82"/>
    </location>
</feature>
<feature type="transmembrane region" description="Helical" evidence="8">
    <location>
        <begin position="88"/>
        <end position="111"/>
    </location>
</feature>
<dbReference type="Gene3D" id="1.10.3470.10">
    <property type="entry name" value="ABC transporter involved in vitamin B12 uptake, BtuC"/>
    <property type="match status" value="1"/>
</dbReference>
<keyword evidence="4" id="KW-1003">Cell membrane</keyword>
<organism evidence="9 10">
    <name type="scientific">Paludibaculum fermentans</name>
    <dbReference type="NCBI Taxonomy" id="1473598"/>
    <lineage>
        <taxon>Bacteria</taxon>
        <taxon>Pseudomonadati</taxon>
        <taxon>Acidobacteriota</taxon>
        <taxon>Terriglobia</taxon>
        <taxon>Bryobacterales</taxon>
        <taxon>Bryobacteraceae</taxon>
        <taxon>Paludibaculum</taxon>
    </lineage>
</organism>
<evidence type="ECO:0000313" key="9">
    <source>
        <dbReference type="EMBL" id="QOY90286.1"/>
    </source>
</evidence>
<feature type="transmembrane region" description="Helical" evidence="8">
    <location>
        <begin position="195"/>
        <end position="216"/>
    </location>
</feature>
<comment type="subcellular location">
    <subcellularLocation>
        <location evidence="1">Cell membrane</location>
        <topology evidence="1">Multi-pass membrane protein</topology>
    </subcellularLocation>
</comment>
<dbReference type="Pfam" id="PF01032">
    <property type="entry name" value="FecCD"/>
    <property type="match status" value="1"/>
</dbReference>
<feature type="transmembrane region" description="Helical" evidence="8">
    <location>
        <begin position="236"/>
        <end position="267"/>
    </location>
</feature>
<keyword evidence="6 8" id="KW-1133">Transmembrane helix</keyword>
<evidence type="ECO:0000256" key="4">
    <source>
        <dbReference type="ARBA" id="ARBA00022475"/>
    </source>
</evidence>
<dbReference type="PANTHER" id="PTHR30472:SF25">
    <property type="entry name" value="ABC TRANSPORTER PERMEASE PROTEIN MJ0876-RELATED"/>
    <property type="match status" value="1"/>
</dbReference>
<keyword evidence="10" id="KW-1185">Reference proteome</keyword>
<proteinExistence type="inferred from homology"/>
<evidence type="ECO:0000256" key="8">
    <source>
        <dbReference type="SAM" id="Phobius"/>
    </source>
</evidence>
<dbReference type="Proteomes" id="UP000593892">
    <property type="component" value="Chromosome"/>
</dbReference>
<evidence type="ECO:0000256" key="3">
    <source>
        <dbReference type="ARBA" id="ARBA00022448"/>
    </source>
</evidence>
<dbReference type="KEGG" id="pfer:IRI77_10115"/>
<reference evidence="9 10" key="1">
    <citation type="submission" date="2020-10" db="EMBL/GenBank/DDBJ databases">
        <title>Complete genome sequence of Paludibaculum fermentans P105T, a facultatively anaerobic acidobacterium capable of dissimilatory Fe(III) reduction.</title>
        <authorList>
            <person name="Dedysh S.N."/>
            <person name="Beletsky A.V."/>
            <person name="Kulichevskaya I.S."/>
            <person name="Mardanov A.V."/>
            <person name="Ravin N.V."/>
        </authorList>
    </citation>
    <scope>NUCLEOTIDE SEQUENCE [LARGE SCALE GENOMIC DNA]</scope>
    <source>
        <strain evidence="9 10">P105</strain>
    </source>
</reference>
<evidence type="ECO:0000256" key="2">
    <source>
        <dbReference type="ARBA" id="ARBA00007935"/>
    </source>
</evidence>
<evidence type="ECO:0000256" key="6">
    <source>
        <dbReference type="ARBA" id="ARBA00022989"/>
    </source>
</evidence>
<dbReference type="CDD" id="cd06550">
    <property type="entry name" value="TM_ABC_iron-siderophores_like"/>
    <property type="match status" value="1"/>
</dbReference>
<accession>A0A7S7NUY3</accession>
<sequence length="334" mass="34735">MGIEPVTPARAVRIILLALIVTALVAVITPLIGPAKIDLARAFRGESPDAQMFFGVRLPRTILALLVGGALATAGVLFQALLRDALATPYTLGVSSGASLGAVIAICLGINQLGGLPAVWVAALLGAAGVLLLVVAVAAEGRRMSSFTLLLAGVTINSVVMSLIMLLHNLASVGQSFAIVHWLMGNIDPVDAGTLWWMAGIILPVCGGLCLMARQWNLMSVGEEWAATRGASPQKLLMLGYIAGSLLTAVVTAVTGPIGFIGLVVPHAVRLKLGGDHRLLMPVSFLLGAALLTVCDTVARTILVVEIPVSVVTALIGGPFFIALLRSRRRSLWL</sequence>
<keyword evidence="5 8" id="KW-0812">Transmembrane</keyword>
<dbReference type="RefSeq" id="WP_194451951.1">
    <property type="nucleotide sequence ID" value="NZ_CP063849.1"/>
</dbReference>
<gene>
    <name evidence="9" type="ORF">IRI77_10115</name>
</gene>
<dbReference type="GO" id="GO:0022857">
    <property type="term" value="F:transmembrane transporter activity"/>
    <property type="evidence" value="ECO:0007669"/>
    <property type="project" value="InterPro"/>
</dbReference>
<dbReference type="AlphaFoldDB" id="A0A7S7NUY3"/>
<keyword evidence="3" id="KW-0813">Transport</keyword>
<keyword evidence="7 8" id="KW-0472">Membrane</keyword>
<dbReference type="PANTHER" id="PTHR30472">
    <property type="entry name" value="FERRIC ENTEROBACTIN TRANSPORT SYSTEM PERMEASE PROTEIN"/>
    <property type="match status" value="1"/>
</dbReference>
<evidence type="ECO:0000256" key="7">
    <source>
        <dbReference type="ARBA" id="ARBA00023136"/>
    </source>
</evidence>
<evidence type="ECO:0000256" key="1">
    <source>
        <dbReference type="ARBA" id="ARBA00004651"/>
    </source>
</evidence>
<feature type="transmembrane region" description="Helical" evidence="8">
    <location>
        <begin position="305"/>
        <end position="325"/>
    </location>
</feature>
<dbReference type="InterPro" id="IPR000522">
    <property type="entry name" value="ABC_transptr_permease_BtuC"/>
</dbReference>
<comment type="similarity">
    <text evidence="2">Belongs to the binding-protein-dependent transport system permease family. FecCD subfamily.</text>
</comment>
<dbReference type="EMBL" id="CP063849">
    <property type="protein sequence ID" value="QOY90286.1"/>
    <property type="molecule type" value="Genomic_DNA"/>
</dbReference>
<dbReference type="SUPFAM" id="SSF81345">
    <property type="entry name" value="ABC transporter involved in vitamin B12 uptake, BtuC"/>
    <property type="match status" value="1"/>
</dbReference>
<feature type="transmembrane region" description="Helical" evidence="8">
    <location>
        <begin position="279"/>
        <end position="299"/>
    </location>
</feature>
<evidence type="ECO:0000313" key="10">
    <source>
        <dbReference type="Proteomes" id="UP000593892"/>
    </source>
</evidence>
<name>A0A7S7NUY3_PALFE</name>
<evidence type="ECO:0000256" key="5">
    <source>
        <dbReference type="ARBA" id="ARBA00022692"/>
    </source>
</evidence>